<protein>
    <submittedName>
        <fullName evidence="2">Uncharacterized protein</fullName>
    </submittedName>
</protein>
<keyword evidence="1" id="KW-0732">Signal</keyword>
<name>A0AAD7H2B8_MYCRO</name>
<comment type="caution">
    <text evidence="2">The sequence shown here is derived from an EMBL/GenBank/DDBJ whole genome shotgun (WGS) entry which is preliminary data.</text>
</comment>
<gene>
    <name evidence="2" type="ORF">B0H17DRAFT_1123536</name>
</gene>
<dbReference type="EMBL" id="JARKIE010000001">
    <property type="protein sequence ID" value="KAJ7710383.1"/>
    <property type="molecule type" value="Genomic_DNA"/>
</dbReference>
<feature type="signal peptide" evidence="1">
    <location>
        <begin position="1"/>
        <end position="18"/>
    </location>
</feature>
<evidence type="ECO:0000313" key="3">
    <source>
        <dbReference type="Proteomes" id="UP001221757"/>
    </source>
</evidence>
<organism evidence="2 3">
    <name type="scientific">Mycena rosella</name>
    <name type="common">Pink bonnet</name>
    <name type="synonym">Agaricus rosellus</name>
    <dbReference type="NCBI Taxonomy" id="1033263"/>
    <lineage>
        <taxon>Eukaryota</taxon>
        <taxon>Fungi</taxon>
        <taxon>Dikarya</taxon>
        <taxon>Basidiomycota</taxon>
        <taxon>Agaricomycotina</taxon>
        <taxon>Agaricomycetes</taxon>
        <taxon>Agaricomycetidae</taxon>
        <taxon>Agaricales</taxon>
        <taxon>Marasmiineae</taxon>
        <taxon>Mycenaceae</taxon>
        <taxon>Mycena</taxon>
    </lineage>
</organism>
<sequence>MQLFKLTILANVLWTVAGQDMSDPSTFGSNGLDEKLFSGEVISTLDSMLLKLLYHIQIDIYVVDKEPMFKFNEERVNGPVNAEIPKTMQKVVSSKIWIDMSNGFRVGPRRMNN</sequence>
<dbReference type="Proteomes" id="UP001221757">
    <property type="component" value="Unassembled WGS sequence"/>
</dbReference>
<accession>A0AAD7H2B8</accession>
<feature type="chain" id="PRO_5042234827" evidence="1">
    <location>
        <begin position="19"/>
        <end position="113"/>
    </location>
</feature>
<reference evidence="2" key="1">
    <citation type="submission" date="2023-03" db="EMBL/GenBank/DDBJ databases">
        <title>Massive genome expansion in bonnet fungi (Mycena s.s.) driven by repeated elements and novel gene families across ecological guilds.</title>
        <authorList>
            <consortium name="Lawrence Berkeley National Laboratory"/>
            <person name="Harder C.B."/>
            <person name="Miyauchi S."/>
            <person name="Viragh M."/>
            <person name="Kuo A."/>
            <person name="Thoen E."/>
            <person name="Andreopoulos B."/>
            <person name="Lu D."/>
            <person name="Skrede I."/>
            <person name="Drula E."/>
            <person name="Henrissat B."/>
            <person name="Morin E."/>
            <person name="Kohler A."/>
            <person name="Barry K."/>
            <person name="LaButti K."/>
            <person name="Morin E."/>
            <person name="Salamov A."/>
            <person name="Lipzen A."/>
            <person name="Mereny Z."/>
            <person name="Hegedus B."/>
            <person name="Baldrian P."/>
            <person name="Stursova M."/>
            <person name="Weitz H."/>
            <person name="Taylor A."/>
            <person name="Grigoriev I.V."/>
            <person name="Nagy L.G."/>
            <person name="Martin F."/>
            <person name="Kauserud H."/>
        </authorList>
    </citation>
    <scope>NUCLEOTIDE SEQUENCE</scope>
    <source>
        <strain evidence="2">CBHHK067</strain>
    </source>
</reference>
<evidence type="ECO:0000256" key="1">
    <source>
        <dbReference type="SAM" id="SignalP"/>
    </source>
</evidence>
<keyword evidence="3" id="KW-1185">Reference proteome</keyword>
<dbReference type="AlphaFoldDB" id="A0AAD7H2B8"/>
<evidence type="ECO:0000313" key="2">
    <source>
        <dbReference type="EMBL" id="KAJ7710383.1"/>
    </source>
</evidence>
<proteinExistence type="predicted"/>